<organism evidence="1 2">
    <name type="scientific">Gigaspora margarita</name>
    <dbReference type="NCBI Taxonomy" id="4874"/>
    <lineage>
        <taxon>Eukaryota</taxon>
        <taxon>Fungi</taxon>
        <taxon>Fungi incertae sedis</taxon>
        <taxon>Mucoromycota</taxon>
        <taxon>Glomeromycotina</taxon>
        <taxon>Glomeromycetes</taxon>
        <taxon>Diversisporales</taxon>
        <taxon>Gigasporaceae</taxon>
        <taxon>Gigaspora</taxon>
    </lineage>
</organism>
<proteinExistence type="predicted"/>
<gene>
    <name evidence="1" type="ORF">GMARGA_LOCUS27400</name>
</gene>
<evidence type="ECO:0000313" key="2">
    <source>
        <dbReference type="Proteomes" id="UP000789901"/>
    </source>
</evidence>
<name>A0ABN7W7H5_GIGMA</name>
<dbReference type="PANTHER" id="PTHR46954:SF1">
    <property type="entry name" value="C2H2-TYPE DOMAIN-CONTAINING PROTEIN"/>
    <property type="match status" value="1"/>
</dbReference>
<dbReference type="PANTHER" id="PTHR46954">
    <property type="entry name" value="C2H2-TYPE DOMAIN-CONTAINING PROTEIN"/>
    <property type="match status" value="1"/>
</dbReference>
<comment type="caution">
    <text evidence="1">The sequence shown here is derived from an EMBL/GenBank/DDBJ whole genome shotgun (WGS) entry which is preliminary data.</text>
</comment>
<keyword evidence="2" id="KW-1185">Reference proteome</keyword>
<sequence>KEIKNKNEAVIHEKIQSYLTMASSTIRTQCYFIVHTSSNRVSTFMVASSSSISSVILLQLDNSDAIAKNAVGQQDTIAKIKEATQRILKCQQAIKIISNQDIKNELSSKIEADHVIIKVNEKRLGKLKPKKQKQLDDESIIEKYDKPERPLAAMLNPNLWDNIHDCIEFGPAHAKRQRTIIKVRTIKYLHEALEKRYNIYLSYQFGLASVARTDIKQHVNEYYCLVSVKAARVFAAVFASNTIVISQDNKAKISLGIPVVGHTFKTIQLINELVTIEDYNFSKGSKIKLIPSVYLLIDPNDSNTMLRSGQLTIFIRPEYFVGTFLLTHMADLLSLVNDQDFASVLLKENNIRLVIALDLDYLTVHTYVLYQSAYNPVEKSMASLSKKLAGITLPIDEYGMHLDSQENIVDKKLAQHNFEFSGNRLCELWTPDTVLLLDQIDGFLLPIAKGINGHYIDLIHALQYFDKLKIPQYDIDKTINLNFRVAEDVVNHDLLEDEISNSHEVQSENKWELIDIRIY</sequence>
<dbReference type="Proteomes" id="UP000789901">
    <property type="component" value="Unassembled WGS sequence"/>
</dbReference>
<accession>A0ABN7W7H5</accession>
<evidence type="ECO:0000313" key="1">
    <source>
        <dbReference type="EMBL" id="CAG8819797.1"/>
    </source>
</evidence>
<reference evidence="1 2" key="1">
    <citation type="submission" date="2021-06" db="EMBL/GenBank/DDBJ databases">
        <authorList>
            <person name="Kallberg Y."/>
            <person name="Tangrot J."/>
            <person name="Rosling A."/>
        </authorList>
    </citation>
    <scope>NUCLEOTIDE SEQUENCE [LARGE SCALE GENOMIC DNA]</scope>
    <source>
        <strain evidence="1 2">120-4 pot B 10/14</strain>
    </source>
</reference>
<feature type="non-terminal residue" evidence="1">
    <location>
        <position position="1"/>
    </location>
</feature>
<dbReference type="EMBL" id="CAJVQB010033446">
    <property type="protein sequence ID" value="CAG8819797.1"/>
    <property type="molecule type" value="Genomic_DNA"/>
</dbReference>
<protein>
    <submittedName>
        <fullName evidence="1">18372_t:CDS:1</fullName>
    </submittedName>
</protein>